<gene>
    <name evidence="1" type="ORF">DI586_11115</name>
</gene>
<dbReference type="NCBIfam" id="NF002769">
    <property type="entry name" value="PRK02853.1"/>
    <property type="match status" value="1"/>
</dbReference>
<evidence type="ECO:0000313" key="2">
    <source>
        <dbReference type="Proteomes" id="UP000249739"/>
    </source>
</evidence>
<protein>
    <submittedName>
        <fullName evidence="1">Uncharacterized protein</fullName>
    </submittedName>
</protein>
<organism evidence="1 2">
    <name type="scientific">Micavibrio aeruginosavorus</name>
    <dbReference type="NCBI Taxonomy" id="349221"/>
    <lineage>
        <taxon>Bacteria</taxon>
        <taxon>Pseudomonadati</taxon>
        <taxon>Bdellovibrionota</taxon>
        <taxon>Bdellovibrionia</taxon>
        <taxon>Bdellovibrionales</taxon>
        <taxon>Pseudobdellovibrionaceae</taxon>
        <taxon>Micavibrio</taxon>
    </lineage>
</organism>
<sequence>MIEIIVDVPDSQINMLQGEREQAIAGLLEFNYFKYLKEPDGPYKLRLSIEDGYLVFRLKDATNVDLPLLAISPRPYKKLIQDYFMMVESYEQIRATDPYKLEAIDMGRRGIHNEGATLLMERLEEKIEMDFETARRFFTLICVLHLNGHRLLVG</sequence>
<comment type="caution">
    <text evidence="1">The sequence shown here is derived from an EMBL/GenBank/DDBJ whole genome shotgun (WGS) entry which is preliminary data.</text>
</comment>
<dbReference type="Pfam" id="PF06793">
    <property type="entry name" value="UPF0262"/>
    <property type="match status" value="1"/>
</dbReference>
<name>A0A2W5FEJ5_9BACT</name>
<accession>A0A2W5FEJ5</accession>
<dbReference type="Proteomes" id="UP000249739">
    <property type="component" value="Unassembled WGS sequence"/>
</dbReference>
<dbReference type="AlphaFoldDB" id="A0A2W5FEJ5"/>
<dbReference type="EMBL" id="QFOT01000183">
    <property type="protein sequence ID" value="PZP53373.1"/>
    <property type="molecule type" value="Genomic_DNA"/>
</dbReference>
<reference evidence="1 2" key="1">
    <citation type="submission" date="2017-08" db="EMBL/GenBank/DDBJ databases">
        <title>Infants hospitalized years apart are colonized by the same room-sourced microbial strains.</title>
        <authorList>
            <person name="Brooks B."/>
            <person name="Olm M.R."/>
            <person name="Firek B.A."/>
            <person name="Baker R."/>
            <person name="Thomas B.C."/>
            <person name="Morowitz M.J."/>
            <person name="Banfield J.F."/>
        </authorList>
    </citation>
    <scope>NUCLEOTIDE SEQUENCE [LARGE SCALE GENOMIC DNA]</scope>
    <source>
        <strain evidence="1">S2_006_000_R2_64</strain>
    </source>
</reference>
<proteinExistence type="predicted"/>
<evidence type="ECO:0000313" key="1">
    <source>
        <dbReference type="EMBL" id="PZP53373.1"/>
    </source>
</evidence>
<dbReference type="InterPro" id="IPR008321">
    <property type="entry name" value="UCP032146"/>
</dbReference>